<dbReference type="InterPro" id="IPR001387">
    <property type="entry name" value="Cro/C1-type_HTH"/>
</dbReference>
<dbReference type="SMART" id="SM00530">
    <property type="entry name" value="HTH_XRE"/>
    <property type="match status" value="1"/>
</dbReference>
<dbReference type="PANTHER" id="PTHR36924">
    <property type="entry name" value="ANTITOXIN HIGA-1"/>
    <property type="match status" value="1"/>
</dbReference>
<dbReference type="PROSITE" id="PS50943">
    <property type="entry name" value="HTH_CROC1"/>
    <property type="match status" value="1"/>
</dbReference>
<gene>
    <name evidence="3" type="ORF">SAMN05216302_10629</name>
</gene>
<dbReference type="Proteomes" id="UP000199533">
    <property type="component" value="Unassembled WGS sequence"/>
</dbReference>
<organism evidence="3 4">
    <name type="scientific">Nitrosomonas aestuarii</name>
    <dbReference type="NCBI Taxonomy" id="52441"/>
    <lineage>
        <taxon>Bacteria</taxon>
        <taxon>Pseudomonadati</taxon>
        <taxon>Pseudomonadota</taxon>
        <taxon>Betaproteobacteria</taxon>
        <taxon>Nitrosomonadales</taxon>
        <taxon>Nitrosomonadaceae</taxon>
        <taxon>Nitrosomonas</taxon>
    </lineage>
</organism>
<dbReference type="OrthoDB" id="5297543at2"/>
<feature type="domain" description="HTH cro/C1-type" evidence="2">
    <location>
        <begin position="28"/>
        <end position="70"/>
    </location>
</feature>
<dbReference type="Pfam" id="PF01381">
    <property type="entry name" value="HTH_3"/>
    <property type="match status" value="1"/>
</dbReference>
<keyword evidence="1" id="KW-0238">DNA-binding</keyword>
<dbReference type="NCBIfam" id="TIGR02607">
    <property type="entry name" value="antidote_HigA"/>
    <property type="match status" value="1"/>
</dbReference>
<evidence type="ECO:0000256" key="1">
    <source>
        <dbReference type="ARBA" id="ARBA00023125"/>
    </source>
</evidence>
<sequence>MTKRIGEPIHPGEILADELEFIGINAGELAKKIDVPKNRIYQIINGERSVTADTALRLGKFFGTGPRIWLNLQKAYELDVASKQIGNALKDIATYDHQTA</sequence>
<dbReference type="PANTHER" id="PTHR36924:SF1">
    <property type="entry name" value="ANTITOXIN HIGA-1"/>
    <property type="match status" value="1"/>
</dbReference>
<dbReference type="EMBL" id="FOSP01000062">
    <property type="protein sequence ID" value="SFL32903.1"/>
    <property type="molecule type" value="Genomic_DNA"/>
</dbReference>
<accession>A0A1I4GTW1</accession>
<dbReference type="Gene3D" id="1.10.260.40">
    <property type="entry name" value="lambda repressor-like DNA-binding domains"/>
    <property type="match status" value="1"/>
</dbReference>
<dbReference type="STRING" id="52441.SAMN05216302_10629"/>
<dbReference type="GO" id="GO:0003677">
    <property type="term" value="F:DNA binding"/>
    <property type="evidence" value="ECO:0007669"/>
    <property type="project" value="UniProtKB-KW"/>
</dbReference>
<dbReference type="InterPro" id="IPR010982">
    <property type="entry name" value="Lambda_DNA-bd_dom_sf"/>
</dbReference>
<proteinExistence type="predicted"/>
<dbReference type="AlphaFoldDB" id="A0A1I4GTW1"/>
<dbReference type="RefSeq" id="WP_090703406.1">
    <property type="nucleotide sequence ID" value="NZ_FOSP01000062.1"/>
</dbReference>
<protein>
    <submittedName>
        <fullName evidence="3">Addiction module antidote protein, HigA family</fullName>
    </submittedName>
</protein>
<evidence type="ECO:0000313" key="3">
    <source>
        <dbReference type="EMBL" id="SFL32903.1"/>
    </source>
</evidence>
<dbReference type="SUPFAM" id="SSF47413">
    <property type="entry name" value="lambda repressor-like DNA-binding domains"/>
    <property type="match status" value="1"/>
</dbReference>
<dbReference type="InterPro" id="IPR013430">
    <property type="entry name" value="Toxin_antidote_HigA"/>
</dbReference>
<evidence type="ECO:0000259" key="2">
    <source>
        <dbReference type="PROSITE" id="PS50943"/>
    </source>
</evidence>
<dbReference type="CDD" id="cd00093">
    <property type="entry name" value="HTH_XRE"/>
    <property type="match status" value="1"/>
</dbReference>
<evidence type="ECO:0000313" key="4">
    <source>
        <dbReference type="Proteomes" id="UP000199533"/>
    </source>
</evidence>
<keyword evidence="4" id="KW-1185">Reference proteome</keyword>
<reference evidence="4" key="1">
    <citation type="submission" date="2016-10" db="EMBL/GenBank/DDBJ databases">
        <authorList>
            <person name="Varghese N."/>
            <person name="Submissions S."/>
        </authorList>
    </citation>
    <scope>NUCLEOTIDE SEQUENCE [LARGE SCALE GENOMIC DNA]</scope>
    <source>
        <strain evidence="4">Nm69</strain>
    </source>
</reference>
<name>A0A1I4GTW1_9PROT</name>